<evidence type="ECO:0000313" key="3">
    <source>
        <dbReference type="Proteomes" id="UP000051681"/>
    </source>
</evidence>
<feature type="region of interest" description="Disordered" evidence="1">
    <location>
        <begin position="322"/>
        <end position="411"/>
    </location>
</feature>
<organism evidence="2 3">
    <name type="scientific">Thalassovita mediterranea</name>
    <dbReference type="NCBI Taxonomy" id="340021"/>
    <lineage>
        <taxon>Bacteria</taxon>
        <taxon>Pseudomonadati</taxon>
        <taxon>Pseudomonadota</taxon>
        <taxon>Alphaproteobacteria</taxon>
        <taxon>Rhodobacterales</taxon>
        <taxon>Roseobacteraceae</taxon>
        <taxon>Thalassovita</taxon>
    </lineage>
</organism>
<dbReference type="EMBL" id="CYSF01000006">
    <property type="protein sequence ID" value="CUH83718.1"/>
    <property type="molecule type" value="Genomic_DNA"/>
</dbReference>
<accession>A0A0P1H9X8</accession>
<dbReference type="SUPFAM" id="SSF53067">
    <property type="entry name" value="Actin-like ATPase domain"/>
    <property type="match status" value="1"/>
</dbReference>
<feature type="region of interest" description="Disordered" evidence="1">
    <location>
        <begin position="426"/>
        <end position="468"/>
    </location>
</feature>
<proteinExistence type="predicted"/>
<protein>
    <submittedName>
        <fullName evidence="2">Type IV pilus biogenesis protein PilP</fullName>
    </submittedName>
</protein>
<dbReference type="RefSeq" id="WP_058317861.1">
    <property type="nucleotide sequence ID" value="NZ_CYSF01000006.1"/>
</dbReference>
<dbReference type="Proteomes" id="UP000051681">
    <property type="component" value="Unassembled WGS sequence"/>
</dbReference>
<dbReference type="STRING" id="340021.TM5383_00919"/>
<feature type="compositionally biased region" description="Polar residues" evidence="1">
    <location>
        <begin position="331"/>
        <end position="340"/>
    </location>
</feature>
<reference evidence="2 3" key="1">
    <citation type="submission" date="2015-09" db="EMBL/GenBank/DDBJ databases">
        <authorList>
            <consortium name="Swine Surveillance"/>
        </authorList>
    </citation>
    <scope>NUCLEOTIDE SEQUENCE [LARGE SCALE GENOMIC DNA]</scope>
    <source>
        <strain evidence="2 3">CECT 8383</strain>
    </source>
</reference>
<evidence type="ECO:0000313" key="2">
    <source>
        <dbReference type="EMBL" id="CUH83718.1"/>
    </source>
</evidence>
<gene>
    <name evidence="2" type="ORF">TM5383_00919</name>
</gene>
<dbReference type="OrthoDB" id="7870459at2"/>
<keyword evidence="3" id="KW-1185">Reference proteome</keyword>
<dbReference type="InterPro" id="IPR043129">
    <property type="entry name" value="ATPase_NBD"/>
</dbReference>
<feature type="region of interest" description="Disordered" evidence="1">
    <location>
        <begin position="708"/>
        <end position="741"/>
    </location>
</feature>
<feature type="compositionally biased region" description="Basic and acidic residues" evidence="1">
    <location>
        <begin position="438"/>
        <end position="449"/>
    </location>
</feature>
<sequence length="929" mass="96753">MKPNFALSLSFEGIDLLHRAPDGWRAVGHVSFEDPNLSSAITELREQSQTLAPEGVTSKLILPQNQVKFLTLPLGGTRPAGYRALAENALEGATPYPLQDLAIDWRADGATLHVAAVAKETLAEAEGFAQEHDFNPVSFTAEPTSDFPGEPFFGATETATALLSGPVTPDDDATAVIGPAIFPSTTPEPISAPEIAVMDAPEEAGPVVATPSANADTAQTDYSQLALDIEDELSPAIPLSEEELELIKAAEDTKEVNAKDGGDTLAPSIDLFTQQAAAGDDTTEGDAPLPDAADLLAKPDLTVEAASDDVAAQDTIDENAPADIAPDQADTAEQTEQPTGGFSFASVRARPLAATNDETPGDAAPKLDGAQRGATFEGVRKLTLRPDRDATTGSATTLPPAAPPTAPATGAEAANATALLKVADSLGPTDEGASDQTEQSKPDTAEKSATEQPPSMAVFGTRSETTKVGGKPRYLGLILTAALLVGFVIAYGWASLGERGTEGSFTDLASQQAEAPASAEVATSAIPAPTEERPLPAVEGATLQAAPDTDEVADLPPELQYEPEAPAEAETVEAIDGVAEDDTADLAEITDTAEPAPEVVEISTAERYASSGIWDAAPTRPNTPDAASLEDLYIASIDPDVPAFDAVALPDAGRVRSDITPPTQSLPAAAGTTFSFDQRGLVTATREGALTPDGILIYLGKPPVRPANLPERAPAADATEAVPGEISAEELERRSKVRPQARPENLIETNERSQLGGRTRSELAGLRPKLRPEGLAEANEQNRLALLNSASAPLVDLSGETRDAINEAVAQSVVSTSLKPKARPQNLDTSVSGSVQVASAVRSQPQLPSSASVARQATVKNQLNLRKVSLIGISGKSGARNALVRMKNGRIKKVSVGDRLDGGRVTAISDSELRYKRSSRTVVLKMPRG</sequence>
<evidence type="ECO:0000256" key="1">
    <source>
        <dbReference type="SAM" id="MobiDB-lite"/>
    </source>
</evidence>
<dbReference type="AlphaFoldDB" id="A0A0P1H9X8"/>
<name>A0A0P1H9X8_9RHOB</name>
<dbReference type="Gene3D" id="3.30.420.380">
    <property type="match status" value="1"/>
</dbReference>
<feature type="compositionally biased region" description="Basic and acidic residues" evidence="1">
    <location>
        <begin position="378"/>
        <end position="390"/>
    </location>
</feature>